<gene>
    <name evidence="3" type="ORF">M3D15_02660</name>
</gene>
<organism evidence="3 4">
    <name type="scientific">Pseudoclavibacter albus</name>
    <dbReference type="NCBI Taxonomy" id="272241"/>
    <lineage>
        <taxon>Bacteria</taxon>
        <taxon>Bacillati</taxon>
        <taxon>Actinomycetota</taxon>
        <taxon>Actinomycetes</taxon>
        <taxon>Micrococcales</taxon>
        <taxon>Microbacteriaceae</taxon>
        <taxon>Pseudoclavibacter</taxon>
    </lineage>
</organism>
<keyword evidence="1" id="KW-0732">Signal</keyword>
<reference evidence="3 4" key="1">
    <citation type="submission" date="2022-04" db="EMBL/GenBank/DDBJ databases">
        <title>Human microbiome associated bacterial genomes.</title>
        <authorList>
            <person name="Sandstrom S."/>
            <person name="Salamzade R."/>
            <person name="Kalan L.R."/>
        </authorList>
    </citation>
    <scope>NUCLEOTIDE SEQUENCE [LARGE SCALE GENOMIC DNA]</scope>
    <source>
        <strain evidence="4">p3-SID1799</strain>
    </source>
</reference>
<dbReference type="Proteomes" id="UP001525379">
    <property type="component" value="Unassembled WGS sequence"/>
</dbReference>
<sequence length="162" mass="16438">MSRSGLCLRACGAAALTVAAALSLSGCAGGDPQPFTLAVTELESGQCFDLAADEAFALVKPDCSWQHDHEVFAMKELDGASFPGDDAVTDAANDFCTTEYIARAAASPSENDRYSIEFFGPSAKGWAEGDRAVLCSMVSASGQPSTGSAFAGLGGAAASPTP</sequence>
<dbReference type="Pfam" id="PF13845">
    <property type="entry name" value="Septum_form"/>
    <property type="match status" value="1"/>
</dbReference>
<evidence type="ECO:0000259" key="2">
    <source>
        <dbReference type="Pfam" id="PF13845"/>
    </source>
</evidence>
<protein>
    <submittedName>
        <fullName evidence="3">Septum formation family protein</fullName>
    </submittedName>
</protein>
<dbReference type="RefSeq" id="WP_066078459.1">
    <property type="nucleotide sequence ID" value="NZ_JALXSQ010000006.1"/>
</dbReference>
<dbReference type="InterPro" id="IPR026004">
    <property type="entry name" value="Septum_form"/>
</dbReference>
<dbReference type="EMBL" id="JALXSQ010000006">
    <property type="protein sequence ID" value="MCT2042246.1"/>
    <property type="molecule type" value="Genomic_DNA"/>
</dbReference>
<feature type="domain" description="Septum formation-related" evidence="2">
    <location>
        <begin position="45"/>
        <end position="141"/>
    </location>
</feature>
<proteinExistence type="predicted"/>
<evidence type="ECO:0000313" key="4">
    <source>
        <dbReference type="Proteomes" id="UP001525379"/>
    </source>
</evidence>
<name>A0ABT2HV97_9MICO</name>
<feature type="signal peptide" evidence="1">
    <location>
        <begin position="1"/>
        <end position="30"/>
    </location>
</feature>
<evidence type="ECO:0000313" key="3">
    <source>
        <dbReference type="EMBL" id="MCT2042246.1"/>
    </source>
</evidence>
<comment type="caution">
    <text evidence="3">The sequence shown here is derived from an EMBL/GenBank/DDBJ whole genome shotgun (WGS) entry which is preliminary data.</text>
</comment>
<keyword evidence="4" id="KW-1185">Reference proteome</keyword>
<evidence type="ECO:0000256" key="1">
    <source>
        <dbReference type="SAM" id="SignalP"/>
    </source>
</evidence>
<feature type="chain" id="PRO_5046310726" evidence="1">
    <location>
        <begin position="31"/>
        <end position="162"/>
    </location>
</feature>
<accession>A0ABT2HV97</accession>
<dbReference type="PROSITE" id="PS51257">
    <property type="entry name" value="PROKAR_LIPOPROTEIN"/>
    <property type="match status" value="1"/>
</dbReference>